<evidence type="ECO:0000313" key="3">
    <source>
        <dbReference type="Proteomes" id="UP000789405"/>
    </source>
</evidence>
<keyword evidence="3" id="KW-1185">Reference proteome</keyword>
<dbReference type="Proteomes" id="UP000789405">
    <property type="component" value="Unassembled WGS sequence"/>
</dbReference>
<proteinExistence type="predicted"/>
<name>A0A9N8VM48_9GLOM</name>
<evidence type="ECO:0000256" key="1">
    <source>
        <dbReference type="SAM" id="SignalP"/>
    </source>
</evidence>
<gene>
    <name evidence="2" type="ORF">DERYTH_LOCUS622</name>
</gene>
<keyword evidence="1" id="KW-0732">Signal</keyword>
<feature type="non-terminal residue" evidence="2">
    <location>
        <position position="1"/>
    </location>
</feature>
<feature type="chain" id="PRO_5040505119" evidence="1">
    <location>
        <begin position="22"/>
        <end position="150"/>
    </location>
</feature>
<dbReference type="EMBL" id="CAJVPY010000144">
    <property type="protein sequence ID" value="CAG8453110.1"/>
    <property type="molecule type" value="Genomic_DNA"/>
</dbReference>
<feature type="signal peptide" evidence="1">
    <location>
        <begin position="1"/>
        <end position="21"/>
    </location>
</feature>
<comment type="caution">
    <text evidence="2">The sequence shown here is derived from an EMBL/GenBank/DDBJ whole genome shotgun (WGS) entry which is preliminary data.</text>
</comment>
<sequence>MYDALLLSMILIIVSLGSIQSSQTSQSYSGSTVVSLNNDLPQPTPIQTPKFEYSDFSSNDEKSSKNFEGVEFTLHFLGSNQSSQHSQSYSGSTLVLSTSDLSELIPTPKSEYFKFSSDEEISTKNLKDEEKSPVELSIDQHSKYTVFVGY</sequence>
<dbReference type="AlphaFoldDB" id="A0A9N8VM48"/>
<protein>
    <submittedName>
        <fullName evidence="2">18706_t:CDS:1</fullName>
    </submittedName>
</protein>
<organism evidence="2 3">
    <name type="scientific">Dentiscutata erythropus</name>
    <dbReference type="NCBI Taxonomy" id="1348616"/>
    <lineage>
        <taxon>Eukaryota</taxon>
        <taxon>Fungi</taxon>
        <taxon>Fungi incertae sedis</taxon>
        <taxon>Mucoromycota</taxon>
        <taxon>Glomeromycotina</taxon>
        <taxon>Glomeromycetes</taxon>
        <taxon>Diversisporales</taxon>
        <taxon>Gigasporaceae</taxon>
        <taxon>Dentiscutata</taxon>
    </lineage>
</organism>
<reference evidence="2" key="1">
    <citation type="submission" date="2021-06" db="EMBL/GenBank/DDBJ databases">
        <authorList>
            <person name="Kallberg Y."/>
            <person name="Tangrot J."/>
            <person name="Rosling A."/>
        </authorList>
    </citation>
    <scope>NUCLEOTIDE SEQUENCE</scope>
    <source>
        <strain evidence="2">MA453B</strain>
    </source>
</reference>
<evidence type="ECO:0000313" key="2">
    <source>
        <dbReference type="EMBL" id="CAG8453110.1"/>
    </source>
</evidence>
<accession>A0A9N8VM48</accession>